<keyword evidence="1 2" id="KW-0597">Phosphoprotein</keyword>
<dbReference type="PANTHER" id="PTHR44591">
    <property type="entry name" value="STRESS RESPONSE REGULATOR PROTEIN 1"/>
    <property type="match status" value="1"/>
</dbReference>
<reference evidence="4 5" key="1">
    <citation type="journal article" date="2012" name="J. Bacteriol.">
        <title>Genome Sequence of Pectin-Degrading Alishewanella agri, Isolated from Landfill Soil.</title>
        <authorList>
            <person name="Kim J."/>
            <person name="Jung J."/>
            <person name="Sung J.S."/>
            <person name="Chun J."/>
            <person name="Park W."/>
        </authorList>
    </citation>
    <scope>NUCLEOTIDE SEQUENCE [LARGE SCALE GENOMIC DNA]</scope>
    <source>
        <strain evidence="4 5">BL06</strain>
    </source>
</reference>
<dbReference type="RefSeq" id="WP_008985751.1">
    <property type="nucleotide sequence ID" value="NZ_AKKU01000026.1"/>
</dbReference>
<dbReference type="AlphaFoldDB" id="I9DPC1"/>
<evidence type="ECO:0000256" key="2">
    <source>
        <dbReference type="PROSITE-ProRule" id="PRU00169"/>
    </source>
</evidence>
<feature type="modified residue" description="4-aspartylphosphate" evidence="2">
    <location>
        <position position="52"/>
    </location>
</feature>
<dbReference type="InterPro" id="IPR011006">
    <property type="entry name" value="CheY-like_superfamily"/>
</dbReference>
<dbReference type="PATRIC" id="fig|1195246.3.peg.2985"/>
<evidence type="ECO:0000313" key="5">
    <source>
        <dbReference type="Proteomes" id="UP000035062"/>
    </source>
</evidence>
<dbReference type="Pfam" id="PF00072">
    <property type="entry name" value="Response_reg"/>
    <property type="match status" value="1"/>
</dbReference>
<dbReference type="InterPro" id="IPR001789">
    <property type="entry name" value="Sig_transdc_resp-reg_receiver"/>
</dbReference>
<dbReference type="SMART" id="SM00448">
    <property type="entry name" value="REC"/>
    <property type="match status" value="1"/>
</dbReference>
<sequence length="131" mass="14406">MRVLHVEDDEDIRAVTEIALVQLSGFQVLSCESGQQALTQAERFAPQLILLDVMMPQMDGLQTLAALRQLPGLAGVPVIFMTARLQEAEQQRYLSAGAIAVIEKPFDPLTLGTQLRELCQTKLADSRLSDV</sequence>
<evidence type="ECO:0000259" key="3">
    <source>
        <dbReference type="PROSITE" id="PS50110"/>
    </source>
</evidence>
<dbReference type="Proteomes" id="UP000035062">
    <property type="component" value="Unassembled WGS sequence"/>
</dbReference>
<dbReference type="InterPro" id="IPR050595">
    <property type="entry name" value="Bact_response_regulator"/>
</dbReference>
<evidence type="ECO:0000256" key="1">
    <source>
        <dbReference type="ARBA" id="ARBA00022553"/>
    </source>
</evidence>
<accession>I9DPC1</accession>
<dbReference type="PANTHER" id="PTHR44591:SF3">
    <property type="entry name" value="RESPONSE REGULATORY DOMAIN-CONTAINING PROTEIN"/>
    <property type="match status" value="1"/>
</dbReference>
<organism evidence="4 5">
    <name type="scientific">Alishewanella agri BL06</name>
    <dbReference type="NCBI Taxonomy" id="1195246"/>
    <lineage>
        <taxon>Bacteria</taxon>
        <taxon>Pseudomonadati</taxon>
        <taxon>Pseudomonadota</taxon>
        <taxon>Gammaproteobacteria</taxon>
        <taxon>Alteromonadales</taxon>
        <taxon>Alteromonadaceae</taxon>
        <taxon>Alishewanella</taxon>
    </lineage>
</organism>
<dbReference type="SUPFAM" id="SSF52172">
    <property type="entry name" value="CheY-like"/>
    <property type="match status" value="1"/>
</dbReference>
<feature type="domain" description="Response regulatory" evidence="3">
    <location>
        <begin position="2"/>
        <end position="119"/>
    </location>
</feature>
<dbReference type="PROSITE" id="PS50110">
    <property type="entry name" value="RESPONSE_REGULATORY"/>
    <property type="match status" value="1"/>
</dbReference>
<dbReference type="STRING" id="1195246.AGRI_15040"/>
<protein>
    <submittedName>
        <fullName evidence="4">Two-component response regulator</fullName>
    </submittedName>
</protein>
<name>I9DPC1_9ALTE</name>
<comment type="caution">
    <text evidence="4">The sequence shown here is derived from an EMBL/GenBank/DDBJ whole genome shotgun (WGS) entry which is preliminary data.</text>
</comment>
<dbReference type="eggNOG" id="COG0745">
    <property type="taxonomic scope" value="Bacteria"/>
</dbReference>
<keyword evidence="5" id="KW-1185">Reference proteome</keyword>
<proteinExistence type="predicted"/>
<dbReference type="Gene3D" id="3.40.50.2300">
    <property type="match status" value="1"/>
</dbReference>
<dbReference type="EMBL" id="AKKU01000026">
    <property type="protein sequence ID" value="EIW87845.1"/>
    <property type="molecule type" value="Genomic_DNA"/>
</dbReference>
<dbReference type="GO" id="GO:0000160">
    <property type="term" value="P:phosphorelay signal transduction system"/>
    <property type="evidence" value="ECO:0007669"/>
    <property type="project" value="InterPro"/>
</dbReference>
<evidence type="ECO:0000313" key="4">
    <source>
        <dbReference type="EMBL" id="EIW87845.1"/>
    </source>
</evidence>
<gene>
    <name evidence="4" type="ORF">AGRI_15040</name>
</gene>